<dbReference type="InterPro" id="IPR002110">
    <property type="entry name" value="Ankyrin_rpt"/>
</dbReference>
<dbReference type="PROSITE" id="PS50088">
    <property type="entry name" value="ANK_REPEAT"/>
    <property type="match status" value="3"/>
</dbReference>
<dbReference type="SUPFAM" id="SSF48403">
    <property type="entry name" value="Ankyrin repeat"/>
    <property type="match status" value="1"/>
</dbReference>
<keyword evidence="2 3" id="KW-0040">ANK repeat</keyword>
<feature type="repeat" description="ANK" evidence="3">
    <location>
        <begin position="44"/>
        <end position="76"/>
    </location>
</feature>
<dbReference type="InterPro" id="IPR036770">
    <property type="entry name" value="Ankyrin_rpt-contain_sf"/>
</dbReference>
<feature type="repeat" description="ANK" evidence="3">
    <location>
        <begin position="77"/>
        <end position="109"/>
    </location>
</feature>
<dbReference type="Proteomes" id="UP000830401">
    <property type="component" value="Chromosome"/>
</dbReference>
<accession>A0ABY4G1G7</accession>
<dbReference type="PANTHER" id="PTHR24201">
    <property type="entry name" value="ANK_REP_REGION DOMAIN-CONTAINING PROTEIN"/>
    <property type="match status" value="1"/>
</dbReference>
<dbReference type="InterPro" id="IPR050776">
    <property type="entry name" value="Ank_Repeat/CDKN_Inhibitor"/>
</dbReference>
<evidence type="ECO:0000256" key="2">
    <source>
        <dbReference type="ARBA" id="ARBA00023043"/>
    </source>
</evidence>
<dbReference type="Gene3D" id="1.25.40.20">
    <property type="entry name" value="Ankyrin repeat-containing domain"/>
    <property type="match status" value="1"/>
</dbReference>
<proteinExistence type="predicted"/>
<evidence type="ECO:0000313" key="4">
    <source>
        <dbReference type="EMBL" id="UOQ64651.1"/>
    </source>
</evidence>
<dbReference type="EMBL" id="CP095061">
    <property type="protein sequence ID" value="UOQ64651.1"/>
    <property type="molecule type" value="Genomic_DNA"/>
</dbReference>
<sequence>MARAGRPNKSNPRVDDVIFSIREGNAPKVKQVLSEVGIDACDGYLRTALLWATFYGNTNILGWLIDNGANVNHQDRNGYCALHFAGQEKQLGCAELLIAKGASLELPDVHGNTPIWTALFNSKDDQRVVNLFIQNGSNLDHHNRYNKTPRQVLERINGTT</sequence>
<name>A0ABY4G1G7_9BACT</name>
<evidence type="ECO:0000313" key="5">
    <source>
        <dbReference type="Proteomes" id="UP000830401"/>
    </source>
</evidence>
<keyword evidence="5" id="KW-1185">Reference proteome</keyword>
<keyword evidence="1" id="KW-0677">Repeat</keyword>
<feature type="repeat" description="ANK" evidence="3">
    <location>
        <begin position="110"/>
        <end position="144"/>
    </location>
</feature>
<dbReference type="RefSeq" id="WP_245118568.1">
    <property type="nucleotide sequence ID" value="NZ_CP095061.1"/>
</dbReference>
<dbReference type="PANTHER" id="PTHR24201:SF16">
    <property type="entry name" value="ANKYRIN-1-LIKE-RELATED"/>
    <property type="match status" value="1"/>
</dbReference>
<gene>
    <name evidence="4" type="ORF">MUN86_13810</name>
</gene>
<dbReference type="Pfam" id="PF12796">
    <property type="entry name" value="Ank_2"/>
    <property type="match status" value="1"/>
</dbReference>
<organism evidence="4 5">
    <name type="scientific">Hymenobacter volaticus</name>
    <dbReference type="NCBI Taxonomy" id="2932254"/>
    <lineage>
        <taxon>Bacteria</taxon>
        <taxon>Pseudomonadati</taxon>
        <taxon>Bacteroidota</taxon>
        <taxon>Cytophagia</taxon>
        <taxon>Cytophagales</taxon>
        <taxon>Hymenobacteraceae</taxon>
        <taxon>Hymenobacter</taxon>
    </lineage>
</organism>
<dbReference type="SMART" id="SM00248">
    <property type="entry name" value="ANK"/>
    <property type="match status" value="3"/>
</dbReference>
<protein>
    <submittedName>
        <fullName evidence="4">Ankyrin repeat domain-containing protein</fullName>
    </submittedName>
</protein>
<dbReference type="PROSITE" id="PS50297">
    <property type="entry name" value="ANK_REP_REGION"/>
    <property type="match status" value="2"/>
</dbReference>
<evidence type="ECO:0000256" key="3">
    <source>
        <dbReference type="PROSITE-ProRule" id="PRU00023"/>
    </source>
</evidence>
<reference evidence="4" key="1">
    <citation type="submission" date="2022-04" db="EMBL/GenBank/DDBJ databases">
        <title>Hymenobacter sp. isolated from the air.</title>
        <authorList>
            <person name="Won M."/>
            <person name="Lee C.-M."/>
            <person name="Woen H.-Y."/>
            <person name="Kwon S.-W."/>
        </authorList>
    </citation>
    <scope>NUCLEOTIDE SEQUENCE</scope>
    <source>
        <strain evidence="4">5420S-77</strain>
    </source>
</reference>
<evidence type="ECO:0000256" key="1">
    <source>
        <dbReference type="ARBA" id="ARBA00022737"/>
    </source>
</evidence>